<dbReference type="OrthoDB" id="119298at2"/>
<proteinExistence type="predicted"/>
<accession>G2LHX2</accession>
<dbReference type="InterPro" id="IPR003661">
    <property type="entry name" value="HisK_dim/P_dom"/>
</dbReference>
<evidence type="ECO:0000259" key="6">
    <source>
        <dbReference type="PROSITE" id="PS50110"/>
    </source>
</evidence>
<evidence type="ECO:0000313" key="7">
    <source>
        <dbReference type="EMBL" id="AEP11032.1"/>
    </source>
</evidence>
<dbReference type="CDD" id="cd00082">
    <property type="entry name" value="HisKA"/>
    <property type="match status" value="1"/>
</dbReference>
<protein>
    <recommendedName>
        <fullName evidence="2">histidine kinase</fullName>
        <ecNumber evidence="2">2.7.13.3</ecNumber>
    </recommendedName>
</protein>
<keyword evidence="8" id="KW-1185">Reference proteome</keyword>
<dbReference type="InterPro" id="IPR036097">
    <property type="entry name" value="HisK_dim/P_sf"/>
</dbReference>
<dbReference type="Pfam" id="PF00512">
    <property type="entry name" value="HisKA"/>
    <property type="match status" value="1"/>
</dbReference>
<evidence type="ECO:0000256" key="5">
    <source>
        <dbReference type="PROSITE-ProRule" id="PRU00169"/>
    </source>
</evidence>
<feature type="domain" description="Response regulatory" evidence="6">
    <location>
        <begin position="245"/>
        <end position="361"/>
    </location>
</feature>
<dbReference type="SMART" id="SM00448">
    <property type="entry name" value="REC"/>
    <property type="match status" value="1"/>
</dbReference>
<evidence type="ECO:0000256" key="1">
    <source>
        <dbReference type="ARBA" id="ARBA00000085"/>
    </source>
</evidence>
<dbReference type="SUPFAM" id="SSF47384">
    <property type="entry name" value="Homodimeric domain of signal transducing histidine kinase"/>
    <property type="match status" value="1"/>
</dbReference>
<comment type="catalytic activity">
    <reaction evidence="1">
        <text>ATP + protein L-histidine = ADP + protein N-phospho-L-histidine.</text>
        <dbReference type="EC" id="2.7.13.3"/>
    </reaction>
</comment>
<dbReference type="SMART" id="SM00388">
    <property type="entry name" value="HisKA"/>
    <property type="match status" value="1"/>
</dbReference>
<gene>
    <name evidence="7" type="ordered locus">Cabther_A0265</name>
</gene>
<dbReference type="GO" id="GO:0000155">
    <property type="term" value="F:phosphorelay sensor kinase activity"/>
    <property type="evidence" value="ECO:0007669"/>
    <property type="project" value="InterPro"/>
</dbReference>
<evidence type="ECO:0000313" key="8">
    <source>
        <dbReference type="Proteomes" id="UP000006791"/>
    </source>
</evidence>
<dbReference type="SUPFAM" id="SSF52172">
    <property type="entry name" value="CheY-like"/>
    <property type="match status" value="1"/>
</dbReference>
<dbReference type="RefSeq" id="WP_014098770.1">
    <property type="nucleotide sequence ID" value="NC_016024.1"/>
</dbReference>
<keyword evidence="7" id="KW-0238">DNA-binding</keyword>
<dbReference type="STRING" id="981222.Cabther_A0265"/>
<name>G2LHX2_CHLTF</name>
<sequence length="362" mass="38701">MSQSLPPSNEPLTDLLVTLSPFTLLQSLSHELRAPLAAILGWTEWFAEGITDAQQQQEGIRHIRSAAGKMLQLLDDYSELARFGEAEGLAPASTDLLETLHRIGHGLELVAQPRQQSLVIEAEEQAPAVTVSPAVRQALWLVLRYALQVLPEAAVVRVHFNAAGQLRVESAQTPDANTKMGGLKLARLLIAREGGALAIEPRDAGMSILIQLPAPGLTTVPTPTTLTSPVGGVDKGSAPATKAKKVLVIDDDENLLKLLGAVVSAAGYCPYLATSGVRGLETARATKPDVVLLDIGMPGMDGFATFNILRAEPELARSKIVALTAYTGAAERERIALHGFDGFIPKPFRREQLIQVLSELSI</sequence>
<evidence type="ECO:0000256" key="2">
    <source>
        <dbReference type="ARBA" id="ARBA00012438"/>
    </source>
</evidence>
<keyword evidence="3 5" id="KW-0597">Phosphoprotein</keyword>
<dbReference type="Proteomes" id="UP000006791">
    <property type="component" value="Chromosome 1"/>
</dbReference>
<dbReference type="Pfam" id="PF00072">
    <property type="entry name" value="Response_reg"/>
    <property type="match status" value="1"/>
</dbReference>
<dbReference type="EC" id="2.7.13.3" evidence="2"/>
<dbReference type="EMBL" id="CP002514">
    <property type="protein sequence ID" value="AEP11032.1"/>
    <property type="molecule type" value="Genomic_DNA"/>
</dbReference>
<dbReference type="KEGG" id="ctm:Cabther_A0265"/>
<evidence type="ECO:0000256" key="4">
    <source>
        <dbReference type="ARBA" id="ARBA00023012"/>
    </source>
</evidence>
<dbReference type="PROSITE" id="PS50110">
    <property type="entry name" value="RESPONSE_REGULATORY"/>
    <property type="match status" value="1"/>
</dbReference>
<dbReference type="AlphaFoldDB" id="G2LHX2"/>
<dbReference type="Gene3D" id="3.40.50.2300">
    <property type="match status" value="1"/>
</dbReference>
<organism evidence="7 8">
    <name type="scientific">Chloracidobacterium thermophilum (strain B)</name>
    <dbReference type="NCBI Taxonomy" id="981222"/>
    <lineage>
        <taxon>Bacteria</taxon>
        <taxon>Pseudomonadati</taxon>
        <taxon>Acidobacteriota</taxon>
        <taxon>Terriglobia</taxon>
        <taxon>Terriglobales</taxon>
        <taxon>Acidobacteriaceae</taxon>
        <taxon>Chloracidobacterium</taxon>
    </lineage>
</organism>
<evidence type="ECO:0000256" key="3">
    <source>
        <dbReference type="ARBA" id="ARBA00022553"/>
    </source>
</evidence>
<dbReference type="GO" id="GO:0003677">
    <property type="term" value="F:DNA binding"/>
    <property type="evidence" value="ECO:0007669"/>
    <property type="project" value="UniProtKB-KW"/>
</dbReference>
<dbReference type="Gene3D" id="1.10.287.130">
    <property type="match status" value="1"/>
</dbReference>
<dbReference type="PANTHER" id="PTHR45339:SF1">
    <property type="entry name" value="HYBRID SIGNAL TRANSDUCTION HISTIDINE KINASE J"/>
    <property type="match status" value="1"/>
</dbReference>
<reference evidence="7 8" key="1">
    <citation type="journal article" date="2012" name="Environ. Microbiol.">
        <title>Complete genome of Candidatus Chloracidobacterium thermophilum, a chlorophyll-based photoheterotroph belonging to the phylum Acidobacteria.</title>
        <authorList>
            <person name="Garcia Costas A.M."/>
            <person name="Liu Z."/>
            <person name="Tomsho L.P."/>
            <person name="Schuster S.C."/>
            <person name="Ward D.M."/>
            <person name="Bryant D.A."/>
        </authorList>
    </citation>
    <scope>NUCLEOTIDE SEQUENCE [LARGE SCALE GENOMIC DNA]</scope>
    <source>
        <strain evidence="7 8">B</strain>
    </source>
</reference>
<feature type="modified residue" description="4-aspartylphosphate" evidence="5">
    <location>
        <position position="294"/>
    </location>
</feature>
<dbReference type="HOGENOM" id="CLU_764398_0_0_0"/>
<dbReference type="InterPro" id="IPR001789">
    <property type="entry name" value="Sig_transdc_resp-reg_receiver"/>
</dbReference>
<dbReference type="PANTHER" id="PTHR45339">
    <property type="entry name" value="HYBRID SIGNAL TRANSDUCTION HISTIDINE KINASE J"/>
    <property type="match status" value="1"/>
</dbReference>
<dbReference type="InterPro" id="IPR011006">
    <property type="entry name" value="CheY-like_superfamily"/>
</dbReference>
<keyword evidence="4" id="KW-0902">Two-component regulatory system</keyword>